<keyword evidence="3" id="KW-0804">Transcription</keyword>
<dbReference type="InterPro" id="IPR036390">
    <property type="entry name" value="WH_DNA-bd_sf"/>
</dbReference>
<accession>A0ABS4E517</accession>
<dbReference type="InterPro" id="IPR050707">
    <property type="entry name" value="HTH_MetabolicPath_Reg"/>
</dbReference>
<dbReference type="PROSITE" id="PS51078">
    <property type="entry name" value="ICLR_ED"/>
    <property type="match status" value="1"/>
</dbReference>
<dbReference type="PANTHER" id="PTHR30136:SF7">
    <property type="entry name" value="HTH-TYPE TRANSCRIPTIONAL REGULATOR KDGR-RELATED"/>
    <property type="match status" value="1"/>
</dbReference>
<dbReference type="InterPro" id="IPR005471">
    <property type="entry name" value="Tscrpt_reg_IclR_N"/>
</dbReference>
<dbReference type="Gene3D" id="3.30.450.40">
    <property type="match status" value="1"/>
</dbReference>
<evidence type="ECO:0000256" key="1">
    <source>
        <dbReference type="ARBA" id="ARBA00023015"/>
    </source>
</evidence>
<evidence type="ECO:0000259" key="5">
    <source>
        <dbReference type="PROSITE" id="PS51078"/>
    </source>
</evidence>
<dbReference type="PANTHER" id="PTHR30136">
    <property type="entry name" value="HELIX-TURN-HELIX TRANSCRIPTIONAL REGULATOR, ICLR FAMILY"/>
    <property type="match status" value="1"/>
</dbReference>
<feature type="domain" description="HTH iclR-type" evidence="4">
    <location>
        <begin position="14"/>
        <end position="76"/>
    </location>
</feature>
<evidence type="ECO:0000313" key="7">
    <source>
        <dbReference type="Proteomes" id="UP000759443"/>
    </source>
</evidence>
<feature type="domain" description="IclR-ED" evidence="5">
    <location>
        <begin position="77"/>
        <end position="255"/>
    </location>
</feature>
<reference evidence="6 7" key="1">
    <citation type="submission" date="2021-03" db="EMBL/GenBank/DDBJ databases">
        <title>Genomic Encyclopedia of Type Strains, Phase IV (KMG-IV): sequencing the most valuable type-strain genomes for metagenomic binning, comparative biology and taxonomic classification.</title>
        <authorList>
            <person name="Goeker M."/>
        </authorList>
    </citation>
    <scope>NUCLEOTIDE SEQUENCE [LARGE SCALE GENOMIC DNA]</scope>
    <source>
        <strain evidence="6 7">DSM 21600</strain>
    </source>
</reference>
<dbReference type="SUPFAM" id="SSF46785">
    <property type="entry name" value="Winged helix' DNA-binding domain"/>
    <property type="match status" value="1"/>
</dbReference>
<dbReference type="InterPro" id="IPR036388">
    <property type="entry name" value="WH-like_DNA-bd_sf"/>
</dbReference>
<dbReference type="InterPro" id="IPR029016">
    <property type="entry name" value="GAF-like_dom_sf"/>
</dbReference>
<dbReference type="InterPro" id="IPR014757">
    <property type="entry name" value="Tscrpt_reg_IclR_C"/>
</dbReference>
<proteinExistence type="predicted"/>
<dbReference type="Pfam" id="PF01614">
    <property type="entry name" value="IclR_C"/>
    <property type="match status" value="1"/>
</dbReference>
<sequence>MNDQADKGLDRYRAPALDKGLDILELLADAPKGLTRSELVKAMGRSPSEIYRMLERLVARSYVARSPEGDRYELTMKLFVLAHRHTPVRRIVSQATPLMDAFARRTHQSCQLVISEHGTATVVAQASPPDLWEFKVRVGAELDPLTTSSGLTLLAFQEPERRQQTLAVWRGGEMAARLQAVEAELETIRAQGYRIGESQQLRGLKDISTPIIDQNGEALAVITCPFTERLDLPELSDPQDVLRQLREMAESLSLR</sequence>
<dbReference type="EMBL" id="JAGGJU010000014">
    <property type="protein sequence ID" value="MBP1853047.1"/>
    <property type="molecule type" value="Genomic_DNA"/>
</dbReference>
<dbReference type="RefSeq" id="WP_209948455.1">
    <property type="nucleotide sequence ID" value="NZ_JAGGJU010000014.1"/>
</dbReference>
<keyword evidence="1" id="KW-0805">Transcription regulation</keyword>
<keyword evidence="7" id="KW-1185">Reference proteome</keyword>
<evidence type="ECO:0000256" key="3">
    <source>
        <dbReference type="ARBA" id="ARBA00023163"/>
    </source>
</evidence>
<gene>
    <name evidence="6" type="ORF">J2Z17_004506</name>
</gene>
<evidence type="ECO:0000256" key="2">
    <source>
        <dbReference type="ARBA" id="ARBA00023125"/>
    </source>
</evidence>
<evidence type="ECO:0000313" key="6">
    <source>
        <dbReference type="EMBL" id="MBP1853047.1"/>
    </source>
</evidence>
<organism evidence="6 7">
    <name type="scientific">Rhizobium halophytocola</name>
    <dbReference type="NCBI Taxonomy" id="735519"/>
    <lineage>
        <taxon>Bacteria</taxon>
        <taxon>Pseudomonadati</taxon>
        <taxon>Pseudomonadota</taxon>
        <taxon>Alphaproteobacteria</taxon>
        <taxon>Hyphomicrobiales</taxon>
        <taxon>Rhizobiaceae</taxon>
        <taxon>Rhizobium/Agrobacterium group</taxon>
        <taxon>Rhizobium</taxon>
    </lineage>
</organism>
<dbReference type="PROSITE" id="PS51077">
    <property type="entry name" value="HTH_ICLR"/>
    <property type="match status" value="1"/>
</dbReference>
<protein>
    <submittedName>
        <fullName evidence="6">DNA-binding IclR family transcriptional regulator</fullName>
    </submittedName>
</protein>
<evidence type="ECO:0000259" key="4">
    <source>
        <dbReference type="PROSITE" id="PS51077"/>
    </source>
</evidence>
<comment type="caution">
    <text evidence="6">The sequence shown here is derived from an EMBL/GenBank/DDBJ whole genome shotgun (WGS) entry which is preliminary data.</text>
</comment>
<name>A0ABS4E517_9HYPH</name>
<dbReference type="Pfam" id="PF09339">
    <property type="entry name" value="HTH_IclR"/>
    <property type="match status" value="1"/>
</dbReference>
<dbReference type="Gene3D" id="1.10.10.10">
    <property type="entry name" value="Winged helix-like DNA-binding domain superfamily/Winged helix DNA-binding domain"/>
    <property type="match status" value="1"/>
</dbReference>
<dbReference type="SMART" id="SM00346">
    <property type="entry name" value="HTH_ICLR"/>
    <property type="match status" value="1"/>
</dbReference>
<dbReference type="GO" id="GO:0003677">
    <property type="term" value="F:DNA binding"/>
    <property type="evidence" value="ECO:0007669"/>
    <property type="project" value="UniProtKB-KW"/>
</dbReference>
<keyword evidence="2 6" id="KW-0238">DNA-binding</keyword>
<dbReference type="SUPFAM" id="SSF55781">
    <property type="entry name" value="GAF domain-like"/>
    <property type="match status" value="1"/>
</dbReference>
<dbReference type="Proteomes" id="UP000759443">
    <property type="component" value="Unassembled WGS sequence"/>
</dbReference>